<feature type="region of interest" description="Disordered" evidence="1">
    <location>
        <begin position="144"/>
        <end position="187"/>
    </location>
</feature>
<name>A0ABP9K2M0_9NOCA</name>
<sequence length="438" mass="44915">MGGFDNRRDDSTISKPPDAFPLRQPPSGAAEFTTVEPVPIERAEPNRSLSTPWRPAERNAQLDGIQGTWPQQWAAAPVPQSPDAPAYSDEDERRPSPWQQSIDLREHIDDPELATGTPQLVCLPGGRVDPSAMDVAVPPYAVGPEIEQGRAPTPLGPAPTPSGSPAQAPPGSPPVPPWGAPQPHYPATGGVRRKPLLVVGIAALVVVGAATATTAALTGHESGDADSGGARPSMVSALATDQPAQPPSTSTAPHGNPKAEAPMVPGYQVVLAPESGAAYDVPAGWAVAPPSTAGGFGEGNRAISGKGYATDGKNYCPGSTRTVAFITGSKNLDSTGAATEVGAQTAKLAYPSTSSTTPSVPAALSSIDGTQHGTFVETKGTVPNARPGCATAYSIYTVAYPNDDGNFVMLIAADTGVPNAVDPQTAKRVFTTIRAHDN</sequence>
<keyword evidence="5" id="KW-1185">Reference proteome</keyword>
<evidence type="ECO:0000256" key="1">
    <source>
        <dbReference type="SAM" id="MobiDB-lite"/>
    </source>
</evidence>
<protein>
    <recommendedName>
        <fullName evidence="3">DUF8017 domain-containing protein</fullName>
    </recommendedName>
</protein>
<organism evidence="4 5">
    <name type="scientific">Nocardia callitridis</name>
    <dbReference type="NCBI Taxonomy" id="648753"/>
    <lineage>
        <taxon>Bacteria</taxon>
        <taxon>Bacillati</taxon>
        <taxon>Actinomycetota</taxon>
        <taxon>Actinomycetes</taxon>
        <taxon>Mycobacteriales</taxon>
        <taxon>Nocardiaceae</taxon>
        <taxon>Nocardia</taxon>
    </lineage>
</organism>
<gene>
    <name evidence="4" type="ORF">GCM10023318_14890</name>
</gene>
<evidence type="ECO:0000313" key="4">
    <source>
        <dbReference type="EMBL" id="GAA5047854.1"/>
    </source>
</evidence>
<feature type="compositionally biased region" description="Pro residues" evidence="1">
    <location>
        <begin position="154"/>
        <end position="184"/>
    </location>
</feature>
<feature type="compositionally biased region" description="Basic and acidic residues" evidence="1">
    <location>
        <begin position="1"/>
        <end position="12"/>
    </location>
</feature>
<dbReference type="InterPro" id="IPR058330">
    <property type="entry name" value="DUF8017"/>
</dbReference>
<feature type="region of interest" description="Disordered" evidence="1">
    <location>
        <begin position="219"/>
        <end position="261"/>
    </location>
</feature>
<feature type="transmembrane region" description="Helical" evidence="2">
    <location>
        <begin position="196"/>
        <end position="217"/>
    </location>
</feature>
<evidence type="ECO:0000256" key="2">
    <source>
        <dbReference type="SAM" id="Phobius"/>
    </source>
</evidence>
<keyword evidence="2" id="KW-0472">Membrane</keyword>
<comment type="caution">
    <text evidence="4">The sequence shown here is derived from an EMBL/GenBank/DDBJ whole genome shotgun (WGS) entry which is preliminary data.</text>
</comment>
<feature type="domain" description="DUF8017" evidence="3">
    <location>
        <begin position="261"/>
        <end position="436"/>
    </location>
</feature>
<proteinExistence type="predicted"/>
<dbReference type="Pfam" id="PF26056">
    <property type="entry name" value="DUF8017"/>
    <property type="match status" value="1"/>
</dbReference>
<dbReference type="Proteomes" id="UP001500603">
    <property type="component" value="Unassembled WGS sequence"/>
</dbReference>
<reference evidence="5" key="1">
    <citation type="journal article" date="2019" name="Int. J. Syst. Evol. Microbiol.">
        <title>The Global Catalogue of Microorganisms (GCM) 10K type strain sequencing project: providing services to taxonomists for standard genome sequencing and annotation.</title>
        <authorList>
            <consortium name="The Broad Institute Genomics Platform"/>
            <consortium name="The Broad Institute Genome Sequencing Center for Infectious Disease"/>
            <person name="Wu L."/>
            <person name="Ma J."/>
        </authorList>
    </citation>
    <scope>NUCLEOTIDE SEQUENCE [LARGE SCALE GENOMIC DNA]</scope>
    <source>
        <strain evidence="5">JCM 18298</strain>
    </source>
</reference>
<feature type="region of interest" description="Disordered" evidence="1">
    <location>
        <begin position="1"/>
        <end position="107"/>
    </location>
</feature>
<keyword evidence="2" id="KW-0812">Transmembrane</keyword>
<dbReference type="EMBL" id="BAABJM010000001">
    <property type="protein sequence ID" value="GAA5047854.1"/>
    <property type="molecule type" value="Genomic_DNA"/>
</dbReference>
<accession>A0ABP9K2M0</accession>
<keyword evidence="2" id="KW-1133">Transmembrane helix</keyword>
<evidence type="ECO:0000259" key="3">
    <source>
        <dbReference type="Pfam" id="PF26056"/>
    </source>
</evidence>
<evidence type="ECO:0000313" key="5">
    <source>
        <dbReference type="Proteomes" id="UP001500603"/>
    </source>
</evidence>